<dbReference type="AlphaFoldDB" id="A0A7S0DPP8"/>
<evidence type="ECO:0000256" key="1">
    <source>
        <dbReference type="SAM" id="SignalP"/>
    </source>
</evidence>
<accession>A0A7S0DPP8</accession>
<organism evidence="2">
    <name type="scientific">Amorphochlora amoebiformis</name>
    <dbReference type="NCBI Taxonomy" id="1561963"/>
    <lineage>
        <taxon>Eukaryota</taxon>
        <taxon>Sar</taxon>
        <taxon>Rhizaria</taxon>
        <taxon>Cercozoa</taxon>
        <taxon>Chlorarachniophyceae</taxon>
        <taxon>Amorphochlora</taxon>
    </lineage>
</organism>
<dbReference type="EMBL" id="HBEM01029221">
    <property type="protein sequence ID" value="CAD8460977.1"/>
    <property type="molecule type" value="Transcribed_RNA"/>
</dbReference>
<feature type="chain" id="PRO_5031168056" evidence="1">
    <location>
        <begin position="20"/>
        <end position="251"/>
    </location>
</feature>
<protein>
    <submittedName>
        <fullName evidence="2">Uncharacterized protein</fullName>
    </submittedName>
</protein>
<feature type="signal peptide" evidence="1">
    <location>
        <begin position="1"/>
        <end position="19"/>
    </location>
</feature>
<keyword evidence="1" id="KW-0732">Signal</keyword>
<reference evidence="2" key="1">
    <citation type="submission" date="2021-01" db="EMBL/GenBank/DDBJ databases">
        <authorList>
            <person name="Corre E."/>
            <person name="Pelletier E."/>
            <person name="Niang G."/>
            <person name="Scheremetjew M."/>
            <person name="Finn R."/>
            <person name="Kale V."/>
            <person name="Holt S."/>
            <person name="Cochrane G."/>
            <person name="Meng A."/>
            <person name="Brown T."/>
            <person name="Cohen L."/>
        </authorList>
    </citation>
    <scope>NUCLEOTIDE SEQUENCE</scope>
    <source>
        <strain evidence="2">CCMP2058</strain>
    </source>
</reference>
<dbReference type="PROSITE" id="PS51257">
    <property type="entry name" value="PROKAR_LIPOPROTEIN"/>
    <property type="match status" value="1"/>
</dbReference>
<gene>
    <name evidence="2" type="ORF">LAMO00422_LOCUS19935</name>
</gene>
<proteinExistence type="predicted"/>
<sequence length="251" mass="28363">MRLQISALASLYLSTSCQSVLILPPGRKISTSVSQATPYVAARITVTLDILKWRARRPDMDDVESLSRGKPSKSKVGSRSVPHHLCIHERGSFEAAKRRGFCSAKESDRANVANIWYLWCQAKRIPCIHVCQYRSADRPDDIIVDLSTLEARRGHKGIACITEAYRKVANGIAELVVEDSQLEDKGQRIRVVRRVRRKSCDRTCRTDDEQGDNAQVTEFDIEVDNNSDMYDKDILTTRRLATQILNVCQEA</sequence>
<name>A0A7S0DPP8_9EUKA</name>
<evidence type="ECO:0000313" key="2">
    <source>
        <dbReference type="EMBL" id="CAD8460977.1"/>
    </source>
</evidence>